<reference evidence="1" key="2">
    <citation type="journal article" date="2015" name="Data Brief">
        <title>Shoot transcriptome of the giant reed, Arundo donax.</title>
        <authorList>
            <person name="Barrero R.A."/>
            <person name="Guerrero F.D."/>
            <person name="Moolhuijzen P."/>
            <person name="Goolsby J.A."/>
            <person name="Tidwell J."/>
            <person name="Bellgard S.E."/>
            <person name="Bellgard M.I."/>
        </authorList>
    </citation>
    <scope>NUCLEOTIDE SEQUENCE</scope>
    <source>
        <tissue evidence="1">Shoot tissue taken approximately 20 cm above the soil surface</tissue>
    </source>
</reference>
<reference evidence="1" key="1">
    <citation type="submission" date="2014-09" db="EMBL/GenBank/DDBJ databases">
        <authorList>
            <person name="Magalhaes I.L.F."/>
            <person name="Oliveira U."/>
            <person name="Santos F.R."/>
            <person name="Vidigal T.H.D.A."/>
            <person name="Brescovit A.D."/>
            <person name="Santos A.J."/>
        </authorList>
    </citation>
    <scope>NUCLEOTIDE SEQUENCE</scope>
    <source>
        <tissue evidence="1">Shoot tissue taken approximately 20 cm above the soil surface</tissue>
    </source>
</reference>
<sequence>MNHHMAWQYRKTIDSSTIGPHQATPTALSYTRKWRSISEFLQIFYLSIQCTLTSLSLLHYQIRSTCLSQSLLAKCFTAVGSTLLLH</sequence>
<protein>
    <submittedName>
        <fullName evidence="1">Uncharacterized protein</fullName>
    </submittedName>
</protein>
<name>A0A0A9C8T6_ARUDO</name>
<dbReference type="EMBL" id="GBRH01225206">
    <property type="protein sequence ID" value="JAD72689.1"/>
    <property type="molecule type" value="Transcribed_RNA"/>
</dbReference>
<proteinExistence type="predicted"/>
<accession>A0A0A9C8T6</accession>
<organism evidence="1">
    <name type="scientific">Arundo donax</name>
    <name type="common">Giant reed</name>
    <name type="synonym">Donax arundinaceus</name>
    <dbReference type="NCBI Taxonomy" id="35708"/>
    <lineage>
        <taxon>Eukaryota</taxon>
        <taxon>Viridiplantae</taxon>
        <taxon>Streptophyta</taxon>
        <taxon>Embryophyta</taxon>
        <taxon>Tracheophyta</taxon>
        <taxon>Spermatophyta</taxon>
        <taxon>Magnoliopsida</taxon>
        <taxon>Liliopsida</taxon>
        <taxon>Poales</taxon>
        <taxon>Poaceae</taxon>
        <taxon>PACMAD clade</taxon>
        <taxon>Arundinoideae</taxon>
        <taxon>Arundineae</taxon>
        <taxon>Arundo</taxon>
    </lineage>
</organism>
<dbReference type="AlphaFoldDB" id="A0A0A9C8T6"/>
<evidence type="ECO:0000313" key="1">
    <source>
        <dbReference type="EMBL" id="JAD72689.1"/>
    </source>
</evidence>